<dbReference type="EMBL" id="BJYY01000009">
    <property type="protein sequence ID" value="GEO33380.1"/>
    <property type="molecule type" value="Genomic_DNA"/>
</dbReference>
<evidence type="ECO:0000313" key="6">
    <source>
        <dbReference type="Proteomes" id="UP000321181"/>
    </source>
</evidence>
<evidence type="ECO:0000256" key="3">
    <source>
        <dbReference type="ARBA" id="ARBA00022679"/>
    </source>
</evidence>
<comment type="caution">
    <text evidence="5">The sequence shown here is derived from an EMBL/GenBank/DDBJ whole genome shotgun (WGS) entry which is preliminary data.</text>
</comment>
<reference evidence="5 6" key="1">
    <citation type="submission" date="2019-07" db="EMBL/GenBank/DDBJ databases">
        <title>Whole genome shotgun sequence of Cellulomonas aerilata NBRC 106308.</title>
        <authorList>
            <person name="Hosoyama A."/>
            <person name="Uohara A."/>
            <person name="Ohji S."/>
            <person name="Ichikawa N."/>
        </authorList>
    </citation>
    <scope>NUCLEOTIDE SEQUENCE [LARGE SCALE GENOMIC DNA]</scope>
    <source>
        <strain evidence="5 6">NBRC 106308</strain>
    </source>
</reference>
<dbReference type="PANTHER" id="PTHR43630">
    <property type="entry name" value="POLY-BETA-1,6-N-ACETYL-D-GLUCOSAMINE SYNTHASE"/>
    <property type="match status" value="1"/>
</dbReference>
<dbReference type="InterPro" id="IPR029044">
    <property type="entry name" value="Nucleotide-diphossugar_trans"/>
</dbReference>
<evidence type="ECO:0000256" key="4">
    <source>
        <dbReference type="SAM" id="Phobius"/>
    </source>
</evidence>
<dbReference type="OrthoDB" id="9797391at2"/>
<keyword evidence="4" id="KW-0812">Transmembrane</keyword>
<dbReference type="SUPFAM" id="SSF53448">
    <property type="entry name" value="Nucleotide-diphospho-sugar transferases"/>
    <property type="match status" value="1"/>
</dbReference>
<keyword evidence="2" id="KW-0328">Glycosyltransferase</keyword>
<dbReference type="Gene3D" id="3.90.550.10">
    <property type="entry name" value="Spore Coat Polysaccharide Biosynthesis Protein SpsA, Chain A"/>
    <property type="match status" value="1"/>
</dbReference>
<keyword evidence="3 5" id="KW-0808">Transferase</keyword>
<proteinExistence type="inferred from homology"/>
<feature type="transmembrane region" description="Helical" evidence="4">
    <location>
        <begin position="355"/>
        <end position="376"/>
    </location>
</feature>
<name>A0A512DAW0_9CELL</name>
<dbReference type="AlphaFoldDB" id="A0A512DAW0"/>
<evidence type="ECO:0000313" key="5">
    <source>
        <dbReference type="EMBL" id="GEO33380.1"/>
    </source>
</evidence>
<keyword evidence="4" id="KW-1133">Transmembrane helix</keyword>
<sequence length="490" mass="53622">MSDFVAGDLRDAVALVMDLSLWPVLVYFLLLNSSYLALVLLAAREGSLNRRRASFTDHDETLSSPLTPAVSVLVPAYNEEAGIVASVSALLALRYPRHEVVVVDDGSTDATFARLVEAYGLVPEARRIPDDVATTATVLSVHVPADGRTPLVVVRKTNSGRSDALNVAINVARHELVCFVDADSLLDPDALTVVARPFVDDPARVVASGGVVRAVNGSRVVAGRVVEARMPQGWLPRIQVMEYLRAFLLGRAGWSRIGALVLISGAFGLYRRDVLVEVGGLDPTCIGEDFELCVAVHRAMRDQGRDYRVVAVSEPISWTEVPSTRRVLGSQRRRWHRGLLEVLWRHRRMIGNPRYGRVGLVALPYYVVFELLAPVLELVGAALGPLALVTGLLEPARALAVVLAVYAYAMFVSMAALAVEEFSFHRYGRWRDLAVSVGVALVENLGYRQLTAWWRLQGLWAGLRRREQVWGVMTRQGFGTEAATPSPSAA</sequence>
<protein>
    <submittedName>
        <fullName evidence="5">Glycosyl transferase family 2</fullName>
    </submittedName>
</protein>
<keyword evidence="6" id="KW-1185">Reference proteome</keyword>
<accession>A0A512DAW0</accession>
<dbReference type="GO" id="GO:0016757">
    <property type="term" value="F:glycosyltransferase activity"/>
    <property type="evidence" value="ECO:0007669"/>
    <property type="project" value="UniProtKB-KW"/>
</dbReference>
<gene>
    <name evidence="5" type="ORF">CAE01nite_11050</name>
</gene>
<feature type="transmembrane region" description="Helical" evidence="4">
    <location>
        <begin position="20"/>
        <end position="43"/>
    </location>
</feature>
<dbReference type="Pfam" id="PF13641">
    <property type="entry name" value="Glyco_tranf_2_3"/>
    <property type="match status" value="1"/>
</dbReference>
<organism evidence="5 6">
    <name type="scientific">Cellulomonas aerilata</name>
    <dbReference type="NCBI Taxonomy" id="515326"/>
    <lineage>
        <taxon>Bacteria</taxon>
        <taxon>Bacillati</taxon>
        <taxon>Actinomycetota</taxon>
        <taxon>Actinomycetes</taxon>
        <taxon>Micrococcales</taxon>
        <taxon>Cellulomonadaceae</taxon>
        <taxon>Cellulomonas</taxon>
    </lineage>
</organism>
<feature type="transmembrane region" description="Helical" evidence="4">
    <location>
        <begin position="396"/>
        <end position="419"/>
    </location>
</feature>
<dbReference type="Proteomes" id="UP000321181">
    <property type="component" value="Unassembled WGS sequence"/>
</dbReference>
<keyword evidence="4" id="KW-0472">Membrane</keyword>
<dbReference type="RefSeq" id="WP_146901216.1">
    <property type="nucleotide sequence ID" value="NZ_BAAARM010000002.1"/>
</dbReference>
<evidence type="ECO:0000256" key="1">
    <source>
        <dbReference type="ARBA" id="ARBA00006739"/>
    </source>
</evidence>
<evidence type="ECO:0000256" key="2">
    <source>
        <dbReference type="ARBA" id="ARBA00022676"/>
    </source>
</evidence>
<comment type="similarity">
    <text evidence="1">Belongs to the glycosyltransferase 2 family.</text>
</comment>
<dbReference type="CDD" id="cd06423">
    <property type="entry name" value="CESA_like"/>
    <property type="match status" value="1"/>
</dbReference>
<dbReference type="PANTHER" id="PTHR43630:SF1">
    <property type="entry name" value="POLY-BETA-1,6-N-ACETYL-D-GLUCOSAMINE SYNTHASE"/>
    <property type="match status" value="1"/>
</dbReference>